<dbReference type="Gene3D" id="1.20.950.20">
    <property type="entry name" value="Transmembrane di-heme cytochromes, Chain C"/>
    <property type="match status" value="1"/>
</dbReference>
<protein>
    <submittedName>
        <fullName evidence="2">Tricarballylate utilization protein B</fullName>
    </submittedName>
</protein>
<feature type="transmembrane region" description="Helical" evidence="1">
    <location>
        <begin position="335"/>
        <end position="355"/>
    </location>
</feature>
<organism evidence="2 3">
    <name type="scientific">Shinella yambaruensis</name>
    <dbReference type="NCBI Taxonomy" id="415996"/>
    <lineage>
        <taxon>Bacteria</taxon>
        <taxon>Pseudomonadati</taxon>
        <taxon>Pseudomonadota</taxon>
        <taxon>Alphaproteobacteria</taxon>
        <taxon>Hyphomicrobiales</taxon>
        <taxon>Rhizobiaceae</taxon>
        <taxon>Shinella</taxon>
    </lineage>
</organism>
<feature type="transmembrane region" description="Helical" evidence="1">
    <location>
        <begin position="312"/>
        <end position="329"/>
    </location>
</feature>
<sequence length="386" mass="42602">MAAIEDLTRLALDAERELETNAAEVDRILHICNACRYCESFCAVFPAMTRRLDFNVADAHYLANLCHNCSACLYACQYAPPHEFGVNVPKTLAQVRRDTYVEYAFPKSLGVLYRRNGLTVAMAVSLGVAAFLIGAILMQGSLFVHGLEGQFYVIFPHNLLAVLFGAAFGFSVLALAIGVIRFWRQVSEPGKPVPLPNAAGEAARAVLTLQYLDGGHRDGCNNEDDAFTLWRRRFHHFTFYGFMLCFASTSVATLYHYLFAMEAPYPILSLPVLLGTAGGIGLLIGPAGLFWLNIRRNPMQADETQKTMDRGFIALLFFVSLTGLALLAWRDTAAMPLLLAVHLGFVMGFFLTLPYGKFAHGIFRSAALLKYAIEKRRPNPVQAGGE</sequence>
<feature type="transmembrane region" description="Helical" evidence="1">
    <location>
        <begin position="117"/>
        <end position="139"/>
    </location>
</feature>
<evidence type="ECO:0000256" key="1">
    <source>
        <dbReference type="SAM" id="Phobius"/>
    </source>
</evidence>
<accession>A0ABQ5ZS08</accession>
<dbReference type="EMBL" id="BSOP01000051">
    <property type="protein sequence ID" value="GLR54542.1"/>
    <property type="molecule type" value="Genomic_DNA"/>
</dbReference>
<proteinExistence type="predicted"/>
<keyword evidence="3" id="KW-1185">Reference proteome</keyword>
<dbReference type="NCBIfam" id="TIGR02484">
    <property type="entry name" value="CitB"/>
    <property type="match status" value="1"/>
</dbReference>
<keyword evidence="1" id="KW-0812">Transmembrane</keyword>
<gene>
    <name evidence="2" type="primary">citB_2</name>
    <name evidence="2" type="ORF">GCM10007923_57590</name>
</gene>
<dbReference type="SUPFAM" id="SSF103501">
    <property type="entry name" value="Respiratory nitrate reductase 1 gamma chain"/>
    <property type="match status" value="1"/>
</dbReference>
<dbReference type="Proteomes" id="UP001156702">
    <property type="component" value="Unassembled WGS sequence"/>
</dbReference>
<dbReference type="NCBIfam" id="NF011607">
    <property type="entry name" value="PRK15033.1"/>
    <property type="match status" value="1"/>
</dbReference>
<dbReference type="RefSeq" id="WP_244766377.1">
    <property type="nucleotide sequence ID" value="NZ_BSOP01000051.1"/>
</dbReference>
<name>A0ABQ5ZS08_9HYPH</name>
<dbReference type="InterPro" id="IPR036197">
    <property type="entry name" value="NarG-like_sf"/>
</dbReference>
<reference evidence="3" key="1">
    <citation type="journal article" date="2019" name="Int. J. Syst. Evol. Microbiol.">
        <title>The Global Catalogue of Microorganisms (GCM) 10K type strain sequencing project: providing services to taxonomists for standard genome sequencing and annotation.</title>
        <authorList>
            <consortium name="The Broad Institute Genomics Platform"/>
            <consortium name="The Broad Institute Genome Sequencing Center for Infectious Disease"/>
            <person name="Wu L."/>
            <person name="Ma J."/>
        </authorList>
    </citation>
    <scope>NUCLEOTIDE SEQUENCE [LARGE SCALE GENOMIC DNA]</scope>
    <source>
        <strain evidence="3">NBRC 102122</strain>
    </source>
</reference>
<feature type="transmembrane region" description="Helical" evidence="1">
    <location>
        <begin position="237"/>
        <end position="258"/>
    </location>
</feature>
<keyword evidence="1" id="KW-1133">Transmembrane helix</keyword>
<evidence type="ECO:0000313" key="3">
    <source>
        <dbReference type="Proteomes" id="UP001156702"/>
    </source>
</evidence>
<comment type="caution">
    <text evidence="2">The sequence shown here is derived from an EMBL/GenBank/DDBJ whole genome shotgun (WGS) entry which is preliminary data.</text>
</comment>
<keyword evidence="1" id="KW-0472">Membrane</keyword>
<feature type="transmembrane region" description="Helical" evidence="1">
    <location>
        <begin position="159"/>
        <end position="183"/>
    </location>
</feature>
<feature type="transmembrane region" description="Helical" evidence="1">
    <location>
        <begin position="270"/>
        <end position="292"/>
    </location>
</feature>
<dbReference type="InterPro" id="IPR012830">
    <property type="entry name" value="Citrate_utilization_prot_B"/>
</dbReference>
<evidence type="ECO:0000313" key="2">
    <source>
        <dbReference type="EMBL" id="GLR54542.1"/>
    </source>
</evidence>